<gene>
    <name evidence="3" type="ORF">H9Y05_12045</name>
</gene>
<dbReference type="InterPro" id="IPR013342">
    <property type="entry name" value="Mandelate_racemase_C"/>
</dbReference>
<dbReference type="SUPFAM" id="SSF51604">
    <property type="entry name" value="Enolase C-terminal domain-like"/>
    <property type="match status" value="1"/>
</dbReference>
<comment type="caution">
    <text evidence="3">The sequence shown here is derived from an EMBL/GenBank/DDBJ whole genome shotgun (WGS) entry which is preliminary data.</text>
</comment>
<dbReference type="SFLD" id="SFLDS00001">
    <property type="entry name" value="Enolase"/>
    <property type="match status" value="1"/>
</dbReference>
<dbReference type="GO" id="GO:0016854">
    <property type="term" value="F:racemase and epimerase activity"/>
    <property type="evidence" value="ECO:0007669"/>
    <property type="project" value="UniProtKB-ARBA"/>
</dbReference>
<dbReference type="InterPro" id="IPR029065">
    <property type="entry name" value="Enolase_C-like"/>
</dbReference>
<dbReference type="SFLD" id="SFLDG00180">
    <property type="entry name" value="muconate_cycloisomerase"/>
    <property type="match status" value="1"/>
</dbReference>
<sequence>MKARFEYTPLTFKRPAGTSRGELTTKHSWLILIEANGITGTGECSIIPGLSPDFESPGQYETLLSDAVTAINNGTLTPENAAVILYRQPSVLFGVECAFRDVQNGGNKVYFDNAFSRGQVSIPINGLIWMGNESFMQEQIEQKLAGGFSTIKMKIGAIDFETEFNLLKNIRSRYDSTMITLRVDANGAFSPKKAVRVLKRLAELDIHSIEQPIQAGQWDAMQELCRITPTPIALDEELIGIHTRDEKIRLLSKIAPQFIILKPSLHGGISGTKEWIELAEQHAITWWMTSALESNIGLKAICELTAEYSNPLPQGLGTGSLYVSNFESNLTVENGMIFLKNPLR</sequence>
<dbReference type="GO" id="GO:0009063">
    <property type="term" value="P:amino acid catabolic process"/>
    <property type="evidence" value="ECO:0007669"/>
    <property type="project" value="InterPro"/>
</dbReference>
<dbReference type="Gene3D" id="3.30.390.10">
    <property type="entry name" value="Enolase-like, N-terminal domain"/>
    <property type="match status" value="1"/>
</dbReference>
<proteinExistence type="predicted"/>
<dbReference type="Proteomes" id="UP000652681">
    <property type="component" value="Unassembled WGS sequence"/>
</dbReference>
<dbReference type="SUPFAM" id="SSF54826">
    <property type="entry name" value="Enolase N-terminal domain-like"/>
    <property type="match status" value="1"/>
</dbReference>
<dbReference type="GO" id="GO:0046872">
    <property type="term" value="F:metal ion binding"/>
    <property type="evidence" value="ECO:0007669"/>
    <property type="project" value="UniProtKB-KW"/>
</dbReference>
<dbReference type="InterPro" id="IPR018110">
    <property type="entry name" value="Mandel_Rmase/mucon_lact_enz_CS"/>
</dbReference>
<name>A0A8J6PKF1_9FLAO</name>
<accession>A0A8J6PKF1</accession>
<dbReference type="SFLD" id="SFLDF00009">
    <property type="entry name" value="o-succinylbenzoate_synthase"/>
    <property type="match status" value="1"/>
</dbReference>
<dbReference type="CDD" id="cd03320">
    <property type="entry name" value="OSBS"/>
    <property type="match status" value="1"/>
</dbReference>
<evidence type="ECO:0000313" key="3">
    <source>
        <dbReference type="EMBL" id="MBC9813199.1"/>
    </source>
</evidence>
<dbReference type="InterPro" id="IPR029017">
    <property type="entry name" value="Enolase-like_N"/>
</dbReference>
<dbReference type="PANTHER" id="PTHR48073">
    <property type="entry name" value="O-SUCCINYLBENZOATE SYNTHASE-RELATED"/>
    <property type="match status" value="1"/>
</dbReference>
<dbReference type="Pfam" id="PF13378">
    <property type="entry name" value="MR_MLE_C"/>
    <property type="match status" value="1"/>
</dbReference>
<organism evidence="3 4">
    <name type="scientific">Taishania pollutisoli</name>
    <dbReference type="NCBI Taxonomy" id="2766479"/>
    <lineage>
        <taxon>Bacteria</taxon>
        <taxon>Pseudomonadati</taxon>
        <taxon>Bacteroidota</taxon>
        <taxon>Flavobacteriia</taxon>
        <taxon>Flavobacteriales</taxon>
        <taxon>Crocinitomicaceae</taxon>
        <taxon>Taishania</taxon>
    </lineage>
</organism>
<keyword evidence="4" id="KW-1185">Reference proteome</keyword>
<dbReference type="InterPro" id="IPR036849">
    <property type="entry name" value="Enolase-like_C_sf"/>
</dbReference>
<evidence type="ECO:0000256" key="1">
    <source>
        <dbReference type="ARBA" id="ARBA00022723"/>
    </source>
</evidence>
<protein>
    <submittedName>
        <fullName evidence="3">O-succinylbenzoate synthase</fullName>
    </submittedName>
</protein>
<dbReference type="PANTHER" id="PTHR48073:SF2">
    <property type="entry name" value="O-SUCCINYLBENZOATE SYNTHASE"/>
    <property type="match status" value="1"/>
</dbReference>
<dbReference type="Gene3D" id="3.20.20.120">
    <property type="entry name" value="Enolase-like C-terminal domain"/>
    <property type="match status" value="1"/>
</dbReference>
<reference evidence="3" key="1">
    <citation type="submission" date="2020-09" db="EMBL/GenBank/DDBJ databases">
        <title>Taishania pollutisoli gen. nov., sp. nov., Isolated from Tetrabromobisphenol A-Contaminated Soil.</title>
        <authorList>
            <person name="Chen Q."/>
        </authorList>
    </citation>
    <scope>NUCLEOTIDE SEQUENCE</scope>
    <source>
        <strain evidence="3">CZZ-1</strain>
    </source>
</reference>
<evidence type="ECO:0000313" key="4">
    <source>
        <dbReference type="Proteomes" id="UP000652681"/>
    </source>
</evidence>
<dbReference type="RefSeq" id="WP_216714431.1">
    <property type="nucleotide sequence ID" value="NZ_JACVEL010000008.1"/>
</dbReference>
<dbReference type="AlphaFoldDB" id="A0A8J6PKF1"/>
<dbReference type="SMART" id="SM00922">
    <property type="entry name" value="MR_MLE"/>
    <property type="match status" value="1"/>
</dbReference>
<evidence type="ECO:0000259" key="2">
    <source>
        <dbReference type="SMART" id="SM00922"/>
    </source>
</evidence>
<dbReference type="EMBL" id="JACVEL010000008">
    <property type="protein sequence ID" value="MBC9813199.1"/>
    <property type="molecule type" value="Genomic_DNA"/>
</dbReference>
<dbReference type="PROSITE" id="PS00909">
    <property type="entry name" value="MR_MLE_2"/>
    <property type="match status" value="1"/>
</dbReference>
<keyword evidence="1" id="KW-0479">Metal-binding</keyword>
<feature type="domain" description="Mandelate racemase/muconate lactonizing enzyme C-terminal" evidence="2">
    <location>
        <begin position="133"/>
        <end position="231"/>
    </location>
</feature>